<keyword evidence="1" id="KW-0472">Membrane</keyword>
<keyword evidence="3" id="KW-1185">Reference proteome</keyword>
<organism evidence="2 3">
    <name type="scientific">Thermotalea metallivorans</name>
    <dbReference type="NCBI Taxonomy" id="520762"/>
    <lineage>
        <taxon>Bacteria</taxon>
        <taxon>Bacillati</taxon>
        <taxon>Bacillota</taxon>
        <taxon>Clostridia</taxon>
        <taxon>Peptostreptococcales</taxon>
        <taxon>Thermotaleaceae</taxon>
        <taxon>Thermotalea</taxon>
    </lineage>
</organism>
<evidence type="ECO:0000313" key="2">
    <source>
        <dbReference type="EMBL" id="KXG77487.1"/>
    </source>
</evidence>
<reference evidence="2 3" key="1">
    <citation type="submission" date="2015-12" db="EMBL/GenBank/DDBJ databases">
        <title>Draft genome sequence of the thermoanaerobe Thermotalea metallivorans, an isolate from the runoff channel of the Great Artesian Basin, Australia.</title>
        <authorList>
            <person name="Patel B.K."/>
        </authorList>
    </citation>
    <scope>NUCLEOTIDE SEQUENCE [LARGE SCALE GENOMIC DNA]</scope>
    <source>
        <strain evidence="2 3">B2-1</strain>
    </source>
</reference>
<dbReference type="RefSeq" id="WP_068554715.1">
    <property type="nucleotide sequence ID" value="NZ_LOEE01000014.1"/>
</dbReference>
<evidence type="ECO:0000313" key="3">
    <source>
        <dbReference type="Proteomes" id="UP000070456"/>
    </source>
</evidence>
<keyword evidence="1" id="KW-1133">Transmembrane helix</keyword>
<accession>A0A140LAB2</accession>
<dbReference type="AlphaFoldDB" id="A0A140LAB2"/>
<keyword evidence="1" id="KW-0812">Transmembrane</keyword>
<comment type="caution">
    <text evidence="2">The sequence shown here is derived from an EMBL/GenBank/DDBJ whole genome shotgun (WGS) entry which is preliminary data.</text>
</comment>
<evidence type="ECO:0000256" key="1">
    <source>
        <dbReference type="SAM" id="Phobius"/>
    </source>
</evidence>
<sequence>MPTYTVQSDVKALSVVTRLVAPSFSQDTCHSFLKGAQAREFARELRYSSVETALIIILGLPSIYTGIFAGVYTAYKQSIIDKIIDYSDLYPGVYVKTIKSSYGTFYAVEPWTDTTKATVTLTNSDSATERVLDVTYKK</sequence>
<feature type="transmembrane region" description="Helical" evidence="1">
    <location>
        <begin position="53"/>
        <end position="75"/>
    </location>
</feature>
<dbReference type="Proteomes" id="UP000070456">
    <property type="component" value="Unassembled WGS sequence"/>
</dbReference>
<protein>
    <submittedName>
        <fullName evidence="2">Uncharacterized protein</fullName>
    </submittedName>
</protein>
<proteinExistence type="predicted"/>
<name>A0A140LAB2_9FIRM</name>
<gene>
    <name evidence="2" type="ORF">AN619_04720</name>
</gene>
<dbReference type="EMBL" id="LOEE01000014">
    <property type="protein sequence ID" value="KXG77487.1"/>
    <property type="molecule type" value="Genomic_DNA"/>
</dbReference>